<dbReference type="PANTHER" id="PTHR10638:SF87">
    <property type="entry name" value="AMINE OXIDASE [COPPER-CONTAINING] ALPHA 2, PEROXISOMAL-RELATED"/>
    <property type="match status" value="1"/>
</dbReference>
<comment type="caution">
    <text evidence="8">The sequence shown here is derived from an EMBL/GenBank/DDBJ whole genome shotgun (WGS) entry which is preliminary data.</text>
</comment>
<evidence type="ECO:0000256" key="3">
    <source>
        <dbReference type="ARBA" id="ARBA00022772"/>
    </source>
</evidence>
<dbReference type="Pfam" id="PF01179">
    <property type="entry name" value="Cu_amine_oxid"/>
    <property type="match status" value="2"/>
</dbReference>
<evidence type="ECO:0000256" key="5">
    <source>
        <dbReference type="ARBA" id="ARBA00023008"/>
    </source>
</evidence>
<dbReference type="GO" id="GO:0005507">
    <property type="term" value="F:copper ion binding"/>
    <property type="evidence" value="ECO:0007669"/>
    <property type="project" value="InterPro"/>
</dbReference>
<evidence type="ECO:0000256" key="2">
    <source>
        <dbReference type="ARBA" id="ARBA00022723"/>
    </source>
</evidence>
<dbReference type="GO" id="GO:0009308">
    <property type="term" value="P:amine metabolic process"/>
    <property type="evidence" value="ECO:0007669"/>
    <property type="project" value="UniProtKB-UniRule"/>
</dbReference>
<keyword evidence="3 6" id="KW-0801">TPQ</keyword>
<dbReference type="InterPro" id="IPR015798">
    <property type="entry name" value="Cu_amine_oxidase_C"/>
</dbReference>
<dbReference type="EMBL" id="JAAGAX010000018">
    <property type="protein sequence ID" value="KAF2284185.1"/>
    <property type="molecule type" value="Genomic_DNA"/>
</dbReference>
<keyword evidence="4 6" id="KW-0560">Oxidoreductase</keyword>
<sequence length="366" mass="41336">MKVAIRVSELIIGVEKLELEGIKIIVDLEEMKIVDYNDRVKVPVPKSEGTDYRLSKQKPPYDPRINRAAIMQPDGPGFQIDGHTTRGILLQNIFCCGEFGFGLSAVSLVPLADCPNNAVFMDGYYAGQDGKLVKVPNVFCIFERHAGDAMWRHTELDVPDVDPREGCKVYVVKCFNVWFCRKLTRVSDNTTPRKSYWTVVSETAKTESEAKIQLGLKPAELVFVNPNKKTKPGNSYGYRLIPGLTTRSLLLEADCPQIRGAFTKYNVWVTQYYKSEIWAGGRYVDQSHGEDTLAVWSLRNREIDNKDIVFWYVIGIHHLPCQEDFPLMPTLSAGFELRPTNFFESSPVLKVKPPKPVTLPKCSAIP</sequence>
<evidence type="ECO:0000313" key="8">
    <source>
        <dbReference type="EMBL" id="KAF2284185.1"/>
    </source>
</evidence>
<gene>
    <name evidence="8" type="ORF">GH714_019840</name>
</gene>
<dbReference type="AlphaFoldDB" id="A0A6A6K712"/>
<evidence type="ECO:0000313" key="9">
    <source>
        <dbReference type="Proteomes" id="UP000467840"/>
    </source>
</evidence>
<evidence type="ECO:0000256" key="4">
    <source>
        <dbReference type="ARBA" id="ARBA00023002"/>
    </source>
</evidence>
<dbReference type="SUPFAM" id="SSF49998">
    <property type="entry name" value="Amine oxidase catalytic domain"/>
    <property type="match status" value="1"/>
</dbReference>
<dbReference type="PANTHER" id="PTHR10638">
    <property type="entry name" value="COPPER AMINE OXIDASE"/>
    <property type="match status" value="1"/>
</dbReference>
<comment type="cofactor">
    <cofactor evidence="6">
        <name>Cu cation</name>
        <dbReference type="ChEBI" id="CHEBI:23378"/>
    </cofactor>
    <text evidence="6">Contains 1 topaquinone per subunit.</text>
</comment>
<reference evidence="8 9" key="1">
    <citation type="journal article" date="2020" name="Mol. Plant">
        <title>The Chromosome-Based Rubber Tree Genome Provides New Insights into Spurge Genome Evolution and Rubber Biosynthesis.</title>
        <authorList>
            <person name="Liu J."/>
            <person name="Shi C."/>
            <person name="Shi C.C."/>
            <person name="Li W."/>
            <person name="Zhang Q.J."/>
            <person name="Zhang Y."/>
            <person name="Li K."/>
            <person name="Lu H.F."/>
            <person name="Shi C."/>
            <person name="Zhu S.T."/>
            <person name="Xiao Z.Y."/>
            <person name="Nan H."/>
            <person name="Yue Y."/>
            <person name="Zhu X.G."/>
            <person name="Wu Y."/>
            <person name="Hong X.N."/>
            <person name="Fan G.Y."/>
            <person name="Tong Y."/>
            <person name="Zhang D."/>
            <person name="Mao C.L."/>
            <person name="Liu Y.L."/>
            <person name="Hao S.J."/>
            <person name="Liu W.Q."/>
            <person name="Lv M.Q."/>
            <person name="Zhang H.B."/>
            <person name="Liu Y."/>
            <person name="Hu-Tang G.R."/>
            <person name="Wang J.P."/>
            <person name="Wang J.H."/>
            <person name="Sun Y.H."/>
            <person name="Ni S.B."/>
            <person name="Chen W.B."/>
            <person name="Zhang X.C."/>
            <person name="Jiao Y.N."/>
            <person name="Eichler E.E."/>
            <person name="Li G.H."/>
            <person name="Liu X."/>
            <person name="Gao L.Z."/>
        </authorList>
    </citation>
    <scope>NUCLEOTIDE SEQUENCE [LARGE SCALE GENOMIC DNA]</scope>
    <source>
        <strain evidence="9">cv. GT1</strain>
        <tissue evidence="8">Leaf</tissue>
    </source>
</reference>
<keyword evidence="9" id="KW-1185">Reference proteome</keyword>
<dbReference type="InterPro" id="IPR000269">
    <property type="entry name" value="Cu_amine_oxidase"/>
</dbReference>
<organism evidence="8 9">
    <name type="scientific">Hevea brasiliensis</name>
    <name type="common">Para rubber tree</name>
    <name type="synonym">Siphonia brasiliensis</name>
    <dbReference type="NCBI Taxonomy" id="3981"/>
    <lineage>
        <taxon>Eukaryota</taxon>
        <taxon>Viridiplantae</taxon>
        <taxon>Streptophyta</taxon>
        <taxon>Embryophyta</taxon>
        <taxon>Tracheophyta</taxon>
        <taxon>Spermatophyta</taxon>
        <taxon>Magnoliopsida</taxon>
        <taxon>eudicotyledons</taxon>
        <taxon>Gunneridae</taxon>
        <taxon>Pentapetalae</taxon>
        <taxon>rosids</taxon>
        <taxon>fabids</taxon>
        <taxon>Malpighiales</taxon>
        <taxon>Euphorbiaceae</taxon>
        <taxon>Crotonoideae</taxon>
        <taxon>Micrandreae</taxon>
        <taxon>Hevea</taxon>
    </lineage>
</organism>
<dbReference type="Gene3D" id="2.70.98.20">
    <property type="entry name" value="Copper amine oxidase, catalytic domain"/>
    <property type="match status" value="2"/>
</dbReference>
<comment type="PTM">
    <text evidence="6">Topaquinone (TPQ) is generated by copper-dependent autoxidation of a specific tyrosyl residue.</text>
</comment>
<feature type="domain" description="Copper amine oxidase catalytic" evidence="7">
    <location>
        <begin position="187"/>
        <end position="349"/>
    </location>
</feature>
<feature type="domain" description="Copper amine oxidase catalytic" evidence="7">
    <location>
        <begin position="91"/>
        <end position="160"/>
    </location>
</feature>
<keyword evidence="2 6" id="KW-0479">Metal-binding</keyword>
<dbReference type="GO" id="GO:0008131">
    <property type="term" value="F:primary methylamine oxidase activity"/>
    <property type="evidence" value="ECO:0007669"/>
    <property type="project" value="InterPro"/>
</dbReference>
<dbReference type="SUPFAM" id="SSF54416">
    <property type="entry name" value="Amine oxidase N-terminal region"/>
    <property type="match status" value="1"/>
</dbReference>
<evidence type="ECO:0000259" key="7">
    <source>
        <dbReference type="Pfam" id="PF01179"/>
    </source>
</evidence>
<dbReference type="GO" id="GO:0048038">
    <property type="term" value="F:quinone binding"/>
    <property type="evidence" value="ECO:0007669"/>
    <property type="project" value="InterPro"/>
</dbReference>
<dbReference type="InterPro" id="IPR036460">
    <property type="entry name" value="Cu_amine_oxidase_C_sf"/>
</dbReference>
<dbReference type="InterPro" id="IPR016182">
    <property type="entry name" value="Cu_amine_oxidase_N-reg"/>
</dbReference>
<dbReference type="EC" id="1.4.3.-" evidence="6"/>
<proteinExistence type="inferred from homology"/>
<keyword evidence="5 6" id="KW-0186">Copper</keyword>
<name>A0A6A6K712_HEVBR</name>
<protein>
    <recommendedName>
        <fullName evidence="6">Amine oxidase</fullName>
        <ecNumber evidence="6">1.4.3.-</ecNumber>
    </recommendedName>
</protein>
<accession>A0A6A6K712</accession>
<dbReference type="Proteomes" id="UP000467840">
    <property type="component" value="Chromosome 12"/>
</dbReference>
<evidence type="ECO:0000256" key="1">
    <source>
        <dbReference type="ARBA" id="ARBA00007983"/>
    </source>
</evidence>
<comment type="similarity">
    <text evidence="1 6">Belongs to the copper/topaquinone oxidase family.</text>
</comment>
<evidence type="ECO:0000256" key="6">
    <source>
        <dbReference type="RuleBase" id="RU000672"/>
    </source>
</evidence>